<dbReference type="InterPro" id="IPR035391">
    <property type="entry name" value="Arylsulfotran_N"/>
</dbReference>
<dbReference type="RefSeq" id="WP_149691515.1">
    <property type="nucleotide sequence ID" value="NZ_QRDC01000004.1"/>
</dbReference>
<feature type="domain" description="Arylsulfotransferase N-terminal" evidence="1">
    <location>
        <begin position="17"/>
        <end position="90"/>
    </location>
</feature>
<evidence type="ECO:0000313" key="2">
    <source>
        <dbReference type="EMBL" id="KAA1279546.1"/>
    </source>
</evidence>
<dbReference type="Gene3D" id="2.130.10.10">
    <property type="entry name" value="YVTN repeat-like/Quinoprotein amine dehydrogenase"/>
    <property type="match status" value="1"/>
</dbReference>
<evidence type="ECO:0000259" key="1">
    <source>
        <dbReference type="Pfam" id="PF17425"/>
    </source>
</evidence>
<dbReference type="InterPro" id="IPR038477">
    <property type="entry name" value="ASST_N_sf"/>
</dbReference>
<dbReference type="Gene3D" id="2.60.40.3100">
    <property type="entry name" value="Arylsulphate sulphotransferase monomer, N-terminal domain"/>
    <property type="match status" value="1"/>
</dbReference>
<dbReference type="InterPro" id="IPR015943">
    <property type="entry name" value="WD40/YVTN_repeat-like_dom_sf"/>
</dbReference>
<dbReference type="InterPro" id="IPR010262">
    <property type="entry name" value="Arylsulfotransferase_bact"/>
</dbReference>
<evidence type="ECO:0000313" key="3">
    <source>
        <dbReference type="Proteomes" id="UP000468420"/>
    </source>
</evidence>
<gene>
    <name evidence="2" type="ORF">DXF85_06390</name>
</gene>
<dbReference type="AlphaFoldDB" id="A0A6N6K5H9"/>
<sequence length="509" mass="56954">MTITYVKTELAPADNQLAAYIYFTSDTPVSYSYTVSKRTTSPTSVDFTYTSDLIYGVSQTIKIPVIGLYAQYANNVQVVFKDETGTEVFNQPFSISTVDQVYDTSVIFHLDIEQTDPSLFTSVWGNSWLMQSTGRGYDQNGDLRFNFVSAYHLQPLRIHNGYIYTGTDEDMSWYGRRFFKIDILGNVIFEFDMRDSDGNHYSNTHDLVWDSAGDVYMFGNDIPNRITNTRGQDSLVMKFNDQTGKMIWAKNYTSEYSGSQILNNSTPNDIHLNSLSWITSSPNNEEAVIVHSRSTSTTFGISIVDGSILWALDTGNFNPQFPVNPDTIHIDNSGITHFENGAHTVCITNNSAFAEYIDPTVGKFVLSVFDNRSCLDADGNSVVRPINDNATTDAYSTPPARILFYAVDMAAKTALEIQAPIELPTTPIVQWTDFMGNVFDHDDYFSIFTNHARSFFISDVNGNMIASIYDVIALPDGAPQFPGEGYRTRLFKDTELSELITTASVTVNL</sequence>
<dbReference type="EMBL" id="QRDC01000004">
    <property type="protein sequence ID" value="KAA1279546.1"/>
    <property type="molecule type" value="Genomic_DNA"/>
</dbReference>
<reference evidence="2 3" key="1">
    <citation type="submission" date="2018-08" db="EMBL/GenBank/DDBJ databases">
        <title>Complete genomic analysis of a Citrobacter pasteurii isolated from cockles (Cerastoderma edule) containing a new chromosomic qnrB allele.</title>
        <authorList>
            <person name="Rodrigues A."/>
            <person name="Baptista T."/>
            <person name="Quesada A."/>
            <person name="Campos M.J."/>
        </authorList>
    </citation>
    <scope>NUCLEOTIDE SEQUENCE [LARGE SCALE GENOMIC DNA]</scope>
    <source>
        <strain evidence="2 3">BA18</strain>
    </source>
</reference>
<proteinExistence type="predicted"/>
<protein>
    <submittedName>
        <fullName evidence="2">Arylsulfotransferase</fullName>
    </submittedName>
</protein>
<dbReference type="Pfam" id="PF05935">
    <property type="entry name" value="Arylsulfotrans"/>
    <property type="match status" value="1"/>
</dbReference>
<organism evidence="2 3">
    <name type="scientific">Citrobacter pasteurii</name>
    <dbReference type="NCBI Taxonomy" id="1563222"/>
    <lineage>
        <taxon>Bacteria</taxon>
        <taxon>Pseudomonadati</taxon>
        <taxon>Pseudomonadota</taxon>
        <taxon>Gammaproteobacteria</taxon>
        <taxon>Enterobacterales</taxon>
        <taxon>Enterobacteriaceae</taxon>
        <taxon>Citrobacter</taxon>
    </lineage>
</organism>
<dbReference type="Pfam" id="PF17425">
    <property type="entry name" value="Arylsulfotran_N"/>
    <property type="match status" value="1"/>
</dbReference>
<dbReference type="Proteomes" id="UP000468420">
    <property type="component" value="Unassembled WGS sequence"/>
</dbReference>
<comment type="caution">
    <text evidence="2">The sequence shown here is derived from an EMBL/GenBank/DDBJ whole genome shotgun (WGS) entry which is preliminary data.</text>
</comment>
<dbReference type="GO" id="GO:0004062">
    <property type="term" value="F:aryl sulfotransferase activity"/>
    <property type="evidence" value="ECO:0007669"/>
    <property type="project" value="InterPro"/>
</dbReference>
<keyword evidence="2" id="KW-0808">Transferase</keyword>
<accession>A0A6N6K5H9</accession>
<name>A0A6N6K5H9_9ENTR</name>